<feature type="region of interest" description="Disordered" evidence="1">
    <location>
        <begin position="1"/>
        <end position="24"/>
    </location>
</feature>
<sequence>MSGRTVRASSARQQTCAGRPGLPQDPATLIPEALAAVEDLVAIDASRGASAAVPAVRAVLCRLPQLTADPARLRDHGSDLLAALAELSEVIGWILFDAGHYRRARRMNARALALAELCGDRGTARLTLLNHSMLETHTGRPVEALETADRVAGPRPLPALVDSLVLVRRAHATAMLGGDREAVALISRARGRFLDGASPNDPPWAWWIDRTELLGHEGWVLSRLGAWNQAVPLLYEATTAPGPSYRHLFTAQLLSALVEATAWGEAEELIADLAPRAAGIGSVRTTESLGATAGRLLAGPGAPPNLRDAAVHLLESLPDGGPHLLIPRNQPV</sequence>
<dbReference type="Proteomes" id="UP001500668">
    <property type="component" value="Unassembled WGS sequence"/>
</dbReference>
<dbReference type="InterPro" id="IPR011990">
    <property type="entry name" value="TPR-like_helical_dom_sf"/>
</dbReference>
<evidence type="ECO:0000256" key="1">
    <source>
        <dbReference type="SAM" id="MobiDB-lite"/>
    </source>
</evidence>
<protein>
    <recommendedName>
        <fullName evidence="4">DNA-binding protein</fullName>
    </recommendedName>
</protein>
<accession>A0ABN1F614</accession>
<organism evidence="2 3">
    <name type="scientific">Streptomyces crystallinus</name>
    <dbReference type="NCBI Taxonomy" id="68191"/>
    <lineage>
        <taxon>Bacteria</taxon>
        <taxon>Bacillati</taxon>
        <taxon>Actinomycetota</taxon>
        <taxon>Actinomycetes</taxon>
        <taxon>Kitasatosporales</taxon>
        <taxon>Streptomycetaceae</taxon>
        <taxon>Streptomyces</taxon>
    </lineage>
</organism>
<keyword evidence="3" id="KW-1185">Reference proteome</keyword>
<dbReference type="SUPFAM" id="SSF48452">
    <property type="entry name" value="TPR-like"/>
    <property type="match status" value="1"/>
</dbReference>
<gene>
    <name evidence="2" type="ORF">GCM10010394_09720</name>
</gene>
<dbReference type="Gene3D" id="1.25.40.10">
    <property type="entry name" value="Tetratricopeptide repeat domain"/>
    <property type="match status" value="1"/>
</dbReference>
<evidence type="ECO:0000313" key="3">
    <source>
        <dbReference type="Proteomes" id="UP001500668"/>
    </source>
</evidence>
<feature type="compositionally biased region" description="Polar residues" evidence="1">
    <location>
        <begin position="7"/>
        <end position="16"/>
    </location>
</feature>
<comment type="caution">
    <text evidence="2">The sequence shown here is derived from an EMBL/GenBank/DDBJ whole genome shotgun (WGS) entry which is preliminary data.</text>
</comment>
<name>A0ABN1F614_9ACTN</name>
<evidence type="ECO:0008006" key="4">
    <source>
        <dbReference type="Google" id="ProtNLM"/>
    </source>
</evidence>
<proteinExistence type="predicted"/>
<reference evidence="2 3" key="1">
    <citation type="journal article" date="2019" name="Int. J. Syst. Evol. Microbiol.">
        <title>The Global Catalogue of Microorganisms (GCM) 10K type strain sequencing project: providing services to taxonomists for standard genome sequencing and annotation.</title>
        <authorList>
            <consortium name="The Broad Institute Genomics Platform"/>
            <consortium name="The Broad Institute Genome Sequencing Center for Infectious Disease"/>
            <person name="Wu L."/>
            <person name="Ma J."/>
        </authorList>
    </citation>
    <scope>NUCLEOTIDE SEQUENCE [LARGE SCALE GENOMIC DNA]</scope>
    <source>
        <strain evidence="2 3">JCM 5067</strain>
    </source>
</reference>
<evidence type="ECO:0000313" key="2">
    <source>
        <dbReference type="EMBL" id="GAA0583007.1"/>
    </source>
</evidence>
<dbReference type="RefSeq" id="WP_344070425.1">
    <property type="nucleotide sequence ID" value="NZ_BAAACA010000006.1"/>
</dbReference>
<dbReference type="EMBL" id="BAAACA010000006">
    <property type="protein sequence ID" value="GAA0583007.1"/>
    <property type="molecule type" value="Genomic_DNA"/>
</dbReference>